<dbReference type="AlphaFoldDB" id="A0A9P6MC91"/>
<comment type="caution">
    <text evidence="2">The sequence shown here is derived from an EMBL/GenBank/DDBJ whole genome shotgun (WGS) entry which is preliminary data.</text>
</comment>
<feature type="non-terminal residue" evidence="2">
    <location>
        <position position="150"/>
    </location>
</feature>
<organism evidence="2 3">
    <name type="scientific">Entomortierella chlamydospora</name>
    <dbReference type="NCBI Taxonomy" id="101097"/>
    <lineage>
        <taxon>Eukaryota</taxon>
        <taxon>Fungi</taxon>
        <taxon>Fungi incertae sedis</taxon>
        <taxon>Mucoromycota</taxon>
        <taxon>Mortierellomycotina</taxon>
        <taxon>Mortierellomycetes</taxon>
        <taxon>Mortierellales</taxon>
        <taxon>Mortierellaceae</taxon>
        <taxon>Entomortierella</taxon>
    </lineage>
</organism>
<sequence length="150" mass="16643">MEIGTGARHAIHEPSKAAMLKTPRVDQTLLPEEQATYPRGDCNGHENPARPEKIFNIMEIGAGARHVIHKHELSNAVMLKVPRVDQTLLPEEQATYPHGGCDEHENPARPEKVFSIMEIGSGVRHAVHEPSKAAMLKTPRVDQTLLPEEQ</sequence>
<evidence type="ECO:0000256" key="1">
    <source>
        <dbReference type="SAM" id="MobiDB-lite"/>
    </source>
</evidence>
<evidence type="ECO:0000313" key="3">
    <source>
        <dbReference type="Proteomes" id="UP000703661"/>
    </source>
</evidence>
<evidence type="ECO:0000313" key="2">
    <source>
        <dbReference type="EMBL" id="KAF9991521.1"/>
    </source>
</evidence>
<proteinExistence type="predicted"/>
<dbReference type="Proteomes" id="UP000703661">
    <property type="component" value="Unassembled WGS sequence"/>
</dbReference>
<dbReference type="EMBL" id="JAAAID010005161">
    <property type="protein sequence ID" value="KAF9991521.1"/>
    <property type="molecule type" value="Genomic_DNA"/>
</dbReference>
<reference evidence="2" key="1">
    <citation type="journal article" date="2020" name="Fungal Divers.">
        <title>Resolving the Mortierellaceae phylogeny through synthesis of multi-gene phylogenetics and phylogenomics.</title>
        <authorList>
            <person name="Vandepol N."/>
            <person name="Liber J."/>
            <person name="Desiro A."/>
            <person name="Na H."/>
            <person name="Kennedy M."/>
            <person name="Barry K."/>
            <person name="Grigoriev I.V."/>
            <person name="Miller A.N."/>
            <person name="O'Donnell K."/>
            <person name="Stajich J.E."/>
            <person name="Bonito G."/>
        </authorList>
    </citation>
    <scope>NUCLEOTIDE SEQUENCE</scope>
    <source>
        <strain evidence="2">NRRL 2769</strain>
    </source>
</reference>
<gene>
    <name evidence="2" type="ORF">BGZ80_009070</name>
</gene>
<keyword evidence="3" id="KW-1185">Reference proteome</keyword>
<accession>A0A9P6MC91</accession>
<protein>
    <submittedName>
        <fullName evidence="2">Uncharacterized protein</fullName>
    </submittedName>
</protein>
<name>A0A9P6MC91_9FUNG</name>
<feature type="region of interest" description="Disordered" evidence="1">
    <location>
        <begin position="1"/>
        <end position="23"/>
    </location>
</feature>